<comment type="cofactor">
    <cofactor evidence="1 7">
        <name>Mg(2+)</name>
        <dbReference type="ChEBI" id="CHEBI:18420"/>
    </cofactor>
</comment>
<keyword evidence="2 7" id="KW-0436">Ligase</keyword>
<evidence type="ECO:0000259" key="10">
    <source>
        <dbReference type="Pfam" id="PF07685"/>
    </source>
</evidence>
<dbReference type="Gene3D" id="3.40.50.300">
    <property type="entry name" value="P-loop containing nucleotide triphosphate hydrolases"/>
    <property type="match status" value="1"/>
</dbReference>
<dbReference type="EMBL" id="JACBZD010000001">
    <property type="protein sequence ID" value="NYI04131.1"/>
    <property type="molecule type" value="Genomic_DNA"/>
</dbReference>
<feature type="active site" description="Nucleophile" evidence="7">
    <location>
        <position position="379"/>
    </location>
</feature>
<accession>A0A852ZZX9</accession>
<dbReference type="Pfam" id="PF07685">
    <property type="entry name" value="GATase_3"/>
    <property type="match status" value="1"/>
</dbReference>
<dbReference type="UniPathway" id="UPA00148">
    <property type="reaction ID" value="UER00220"/>
</dbReference>
<feature type="domain" description="CobQ/CobB/MinD/ParA nucleotide binding" evidence="9">
    <location>
        <begin position="8"/>
        <end position="196"/>
    </location>
</feature>
<comment type="catalytic activity">
    <reaction evidence="7">
        <text>hydrogenobyrinate + 2 L-glutamine + 2 ATP + 2 H2O = hydrogenobyrinate a,c-diamide + 2 L-glutamate + 2 ADP + 2 phosphate + 2 H(+)</text>
        <dbReference type="Rhea" id="RHEA:12544"/>
        <dbReference type="ChEBI" id="CHEBI:15377"/>
        <dbReference type="ChEBI" id="CHEBI:15378"/>
        <dbReference type="ChEBI" id="CHEBI:29985"/>
        <dbReference type="ChEBI" id="CHEBI:30616"/>
        <dbReference type="ChEBI" id="CHEBI:43474"/>
        <dbReference type="ChEBI" id="CHEBI:58359"/>
        <dbReference type="ChEBI" id="CHEBI:77873"/>
        <dbReference type="ChEBI" id="CHEBI:77874"/>
        <dbReference type="ChEBI" id="CHEBI:456216"/>
        <dbReference type="EC" id="6.3.5.9"/>
    </reaction>
</comment>
<evidence type="ECO:0000256" key="6">
    <source>
        <dbReference type="ARBA" id="ARBA00022962"/>
    </source>
</evidence>
<evidence type="ECO:0000256" key="2">
    <source>
        <dbReference type="ARBA" id="ARBA00022598"/>
    </source>
</evidence>
<dbReference type="RefSeq" id="WP_179813079.1">
    <property type="nucleotide sequence ID" value="NZ_JACBZD010000001.1"/>
</dbReference>
<dbReference type="InterPro" id="IPR004484">
    <property type="entry name" value="CbiA/CobB_synth"/>
</dbReference>
<keyword evidence="12" id="KW-1185">Reference proteome</keyword>
<dbReference type="GO" id="GO:0042242">
    <property type="term" value="F:cobyrinic acid a,c-diamide synthase activity"/>
    <property type="evidence" value="ECO:0007669"/>
    <property type="project" value="InterPro"/>
</dbReference>
<evidence type="ECO:0000313" key="12">
    <source>
        <dbReference type="Proteomes" id="UP000567795"/>
    </source>
</evidence>
<sequence>MSTAPPRLVVAAPSSGSGKTTVATGLMAAFAARGLAVSGHKVGPDYIDPGYHALATGRPGRNLDARLCGTDRLAPLFLHAAGTPRPADIAVVEGVMGLFDGAAGQGELASTAQVAKVLRAPVVLVVDARGQGRSVAALVQGFAGFDTGVRLGGVILNQVGGARHEEILRDALEETGLPVLGVLGRHAAVSAPSRHLGLVPAVERRAEAVRAVAELADLVAASCDLAALHALARSAPDLPAEPWDPAAEATAVSPAGIGDAEDPADRAATPGAPGPVGPVGPVGPGEPAGGAGARPRIAMAGGAAFSFGYEEHRELLAAAGAEVADVDPLRDEALPEGTDALVVGGGFPEVYAAELAENTALRHAVAAAVASGVPVVAECAGLLYLSRELDGRPMCGVVDATARMTDRLTLGYREAVAATDSVLAAAGTRIAGHEFHRTVVEPGAGAAGPGGAGPAWLWRGPSGRPHAEGFVTGHVHASYLHLHWAGAPQLPVRLAALARRLRSAR</sequence>
<dbReference type="SUPFAM" id="SSF52317">
    <property type="entry name" value="Class I glutamine amidotransferase-like"/>
    <property type="match status" value="1"/>
</dbReference>
<feature type="region of interest" description="Disordered" evidence="8">
    <location>
        <begin position="239"/>
        <end position="293"/>
    </location>
</feature>
<protein>
    <recommendedName>
        <fullName evidence="7">Hydrogenobyrinate a,c-diamide synthase</fullName>
        <ecNumber evidence="7">6.3.5.9</ecNumber>
    </recommendedName>
    <alternativeName>
        <fullName evidence="7">Hydrogenobyrinic acid a,c-diamide synthase</fullName>
    </alternativeName>
</protein>
<comment type="pathway">
    <text evidence="7">Cofactor biosynthesis; adenosylcobalamin biosynthesis; cob(II)yrinate a,c-diamide from precorrin-2 (aerobic route): step 9/10.</text>
</comment>
<dbReference type="InterPro" id="IPR011698">
    <property type="entry name" value="GATase_3"/>
</dbReference>
<proteinExistence type="inferred from homology"/>
<keyword evidence="3 7" id="KW-0547">Nucleotide-binding</keyword>
<dbReference type="PANTHER" id="PTHR43873:SF1">
    <property type="entry name" value="COBYRINATE A,C-DIAMIDE SYNTHASE"/>
    <property type="match status" value="1"/>
</dbReference>
<dbReference type="Pfam" id="PF01656">
    <property type="entry name" value="CbiA"/>
    <property type="match status" value="1"/>
</dbReference>
<feature type="domain" description="CobB/CobQ-like glutamine amidotransferase" evidence="10">
    <location>
        <begin position="297"/>
        <end position="486"/>
    </location>
</feature>
<organism evidence="11 12">
    <name type="scientific">Allostreptomyces psammosilenae</name>
    <dbReference type="NCBI Taxonomy" id="1892865"/>
    <lineage>
        <taxon>Bacteria</taxon>
        <taxon>Bacillati</taxon>
        <taxon>Actinomycetota</taxon>
        <taxon>Actinomycetes</taxon>
        <taxon>Kitasatosporales</taxon>
        <taxon>Streptomycetaceae</taxon>
        <taxon>Allostreptomyces</taxon>
    </lineage>
</organism>
<feature type="site" description="Increases nucleophilicity of active site Cys" evidence="7">
    <location>
        <position position="481"/>
    </location>
</feature>
<dbReference type="PROSITE" id="PS51274">
    <property type="entry name" value="GATASE_COBBQ"/>
    <property type="match status" value="1"/>
</dbReference>
<dbReference type="GO" id="GO:0043802">
    <property type="term" value="F:hydrogenobyrinic acid a,c-diamide synthase (glutamine-hydrolysing) activity"/>
    <property type="evidence" value="ECO:0007669"/>
    <property type="project" value="UniProtKB-UniRule"/>
</dbReference>
<evidence type="ECO:0000256" key="7">
    <source>
        <dbReference type="HAMAP-Rule" id="MF_00027"/>
    </source>
</evidence>
<feature type="compositionally biased region" description="Gly residues" evidence="8">
    <location>
        <begin position="280"/>
        <end position="292"/>
    </location>
</feature>
<evidence type="ECO:0000256" key="3">
    <source>
        <dbReference type="ARBA" id="ARBA00022741"/>
    </source>
</evidence>
<gene>
    <name evidence="7" type="primary">cobB</name>
    <name evidence="11" type="ORF">FHU37_001074</name>
</gene>
<comment type="similarity">
    <text evidence="7">Belongs to the CobB/CbiA family.</text>
</comment>
<evidence type="ECO:0000256" key="5">
    <source>
        <dbReference type="ARBA" id="ARBA00022842"/>
    </source>
</evidence>
<comment type="domain">
    <text evidence="7">Comprises of two domains. The C-terminal domain contains the binding site for glutamine and catalyzes the hydrolysis of this substrate to glutamate and ammonia. The N-terminal domain is anticipated to bind ATP and hydrogenobyrinate and catalyzes the ultimate synthesis of the diamide product. The ammonia produced via the glutaminase domain is probably translocated to the adjacent domain via a molecular tunnel, where it reacts with an activated intermediate.</text>
</comment>
<reference evidence="11 12" key="1">
    <citation type="submission" date="2020-07" db="EMBL/GenBank/DDBJ databases">
        <title>Sequencing the genomes of 1000 actinobacteria strains.</title>
        <authorList>
            <person name="Klenk H.-P."/>
        </authorList>
    </citation>
    <scope>NUCLEOTIDE SEQUENCE [LARGE SCALE GENOMIC DNA]</scope>
    <source>
        <strain evidence="11 12">DSM 42178</strain>
    </source>
</reference>
<keyword evidence="7" id="KW-0169">Cobalamin biosynthesis</keyword>
<keyword evidence="4 7" id="KW-0067">ATP-binding</keyword>
<dbReference type="GO" id="GO:0009236">
    <property type="term" value="P:cobalamin biosynthetic process"/>
    <property type="evidence" value="ECO:0007669"/>
    <property type="project" value="UniProtKB-UniRule"/>
</dbReference>
<evidence type="ECO:0000256" key="8">
    <source>
        <dbReference type="SAM" id="MobiDB-lite"/>
    </source>
</evidence>
<evidence type="ECO:0000256" key="4">
    <source>
        <dbReference type="ARBA" id="ARBA00022840"/>
    </source>
</evidence>
<dbReference type="HAMAP" id="MF_00027">
    <property type="entry name" value="CobB_CbiA"/>
    <property type="match status" value="1"/>
</dbReference>
<keyword evidence="6 7" id="KW-0315">Glutamine amidotransferase</keyword>
<dbReference type="InterPro" id="IPR027417">
    <property type="entry name" value="P-loop_NTPase"/>
</dbReference>
<name>A0A852ZZX9_9ACTN</name>
<comment type="function">
    <text evidence="7">Catalyzes the ATP-dependent amidation of the two carboxylate groups at positions a and c of hydrogenobyrinate, using either L-glutamine or ammonia as the nitrogen source.</text>
</comment>
<dbReference type="PANTHER" id="PTHR43873">
    <property type="entry name" value="COBYRINATE A,C-DIAMIDE SYNTHASE"/>
    <property type="match status" value="1"/>
</dbReference>
<dbReference type="Gene3D" id="3.40.50.880">
    <property type="match status" value="1"/>
</dbReference>
<dbReference type="SUPFAM" id="SSF52540">
    <property type="entry name" value="P-loop containing nucleoside triphosphate hydrolases"/>
    <property type="match status" value="1"/>
</dbReference>
<evidence type="ECO:0000259" key="9">
    <source>
        <dbReference type="Pfam" id="PF01656"/>
    </source>
</evidence>
<comment type="caution">
    <text evidence="11">The sequence shown here is derived from an EMBL/GenBank/DDBJ whole genome shotgun (WGS) entry which is preliminary data.</text>
</comment>
<dbReference type="Proteomes" id="UP000567795">
    <property type="component" value="Unassembled WGS sequence"/>
</dbReference>
<dbReference type="EC" id="6.3.5.9" evidence="7"/>
<evidence type="ECO:0000256" key="1">
    <source>
        <dbReference type="ARBA" id="ARBA00001946"/>
    </source>
</evidence>
<comment type="miscellaneous">
    <text evidence="7">The a and c carboxylates of hydrogenobyrinate are activated for nucleophilic attack via formation of a phosphorylated intermediate by ATP. CobB catalyzes first the amidation of the c-carboxylate, and then that of the a-carboxylate.</text>
</comment>
<dbReference type="InterPro" id="IPR002586">
    <property type="entry name" value="CobQ/CobB/MinD/ParA_Nub-bd_dom"/>
</dbReference>
<dbReference type="AlphaFoldDB" id="A0A852ZZX9"/>
<dbReference type="NCBIfam" id="NF002204">
    <property type="entry name" value="PRK01077.1"/>
    <property type="match status" value="1"/>
</dbReference>
<evidence type="ECO:0000313" key="11">
    <source>
        <dbReference type="EMBL" id="NYI04131.1"/>
    </source>
</evidence>
<dbReference type="CDD" id="cd05388">
    <property type="entry name" value="CobB_N"/>
    <property type="match status" value="1"/>
</dbReference>
<dbReference type="GO" id="GO:0005524">
    <property type="term" value="F:ATP binding"/>
    <property type="evidence" value="ECO:0007669"/>
    <property type="project" value="UniProtKB-UniRule"/>
</dbReference>
<dbReference type="InterPro" id="IPR029062">
    <property type="entry name" value="Class_I_gatase-like"/>
</dbReference>
<keyword evidence="5 7" id="KW-0460">Magnesium</keyword>